<feature type="region of interest" description="Disordered" evidence="1">
    <location>
        <begin position="84"/>
        <end position="110"/>
    </location>
</feature>
<gene>
    <name evidence="2" type="ORF">KSB_52560</name>
</gene>
<feature type="compositionally biased region" description="Low complexity" evidence="1">
    <location>
        <begin position="88"/>
        <end position="100"/>
    </location>
</feature>
<evidence type="ECO:0000313" key="2">
    <source>
        <dbReference type="EMBL" id="GHO56781.1"/>
    </source>
</evidence>
<name>A0ABQ3UVD3_9CHLR</name>
<dbReference type="RefSeq" id="WP_201373241.1">
    <property type="nucleotide sequence ID" value="NZ_BNJG01000002.1"/>
</dbReference>
<sequence length="110" mass="11675">MMNIMEINFGRYSGTQTCPIGTYVNMRTFAYYQQASDGTLPLAGTWHLVSTNATLTATVIASTINTVLGTTYTAGNFHSYSAGSDALPPASSARPATTRRASCRAGQPQT</sequence>
<reference evidence="2 3" key="1">
    <citation type="journal article" date="2021" name="Int. J. Syst. Evol. Microbiol.">
        <title>Reticulibacter mediterranei gen. nov., sp. nov., within the new family Reticulibacteraceae fam. nov., and Ktedonospora formicarum gen. nov., sp. nov., Ktedonobacter robiniae sp. nov., Dictyobacter formicarum sp. nov. and Dictyobacter arantiisoli sp. nov., belonging to the class Ktedonobacteria.</title>
        <authorList>
            <person name="Yabe S."/>
            <person name="Zheng Y."/>
            <person name="Wang C.M."/>
            <person name="Sakai Y."/>
            <person name="Abe K."/>
            <person name="Yokota A."/>
            <person name="Donadio S."/>
            <person name="Cavaletti L."/>
            <person name="Monciardini P."/>
        </authorList>
    </citation>
    <scope>NUCLEOTIDE SEQUENCE [LARGE SCALE GENOMIC DNA]</scope>
    <source>
        <strain evidence="2 3">SOSP1-30</strain>
    </source>
</reference>
<accession>A0ABQ3UVD3</accession>
<evidence type="ECO:0000256" key="1">
    <source>
        <dbReference type="SAM" id="MobiDB-lite"/>
    </source>
</evidence>
<proteinExistence type="predicted"/>
<protein>
    <submittedName>
        <fullName evidence="2">Uncharacterized protein</fullName>
    </submittedName>
</protein>
<evidence type="ECO:0000313" key="3">
    <source>
        <dbReference type="Proteomes" id="UP000654345"/>
    </source>
</evidence>
<dbReference type="Proteomes" id="UP000654345">
    <property type="component" value="Unassembled WGS sequence"/>
</dbReference>
<comment type="caution">
    <text evidence="2">The sequence shown here is derived from an EMBL/GenBank/DDBJ whole genome shotgun (WGS) entry which is preliminary data.</text>
</comment>
<dbReference type="EMBL" id="BNJG01000002">
    <property type="protein sequence ID" value="GHO56781.1"/>
    <property type="molecule type" value="Genomic_DNA"/>
</dbReference>
<keyword evidence="3" id="KW-1185">Reference proteome</keyword>
<organism evidence="2 3">
    <name type="scientific">Ktedonobacter robiniae</name>
    <dbReference type="NCBI Taxonomy" id="2778365"/>
    <lineage>
        <taxon>Bacteria</taxon>
        <taxon>Bacillati</taxon>
        <taxon>Chloroflexota</taxon>
        <taxon>Ktedonobacteria</taxon>
        <taxon>Ktedonobacterales</taxon>
        <taxon>Ktedonobacteraceae</taxon>
        <taxon>Ktedonobacter</taxon>
    </lineage>
</organism>